<feature type="region of interest" description="Disordered" evidence="1">
    <location>
        <begin position="471"/>
        <end position="525"/>
    </location>
</feature>
<name>A0A7W9J9N3_9ACTN</name>
<feature type="compositionally biased region" description="Low complexity" evidence="1">
    <location>
        <begin position="471"/>
        <end position="482"/>
    </location>
</feature>
<feature type="chain" id="PRO_5039189119" evidence="2">
    <location>
        <begin position="31"/>
        <end position="525"/>
    </location>
</feature>
<sequence>MNPPRKYVRYGVRLPLLLAALVLTALPVTAGHAATPTPTPGKPSATKPTPGKPSATRTRPTYRYTPPDTAGDKRRAMGKAGLYLDKVAAALGSPGLWVDSSVKKLTARETAELDAAAKASAAPMRIAVIPASAINVAPSSFSSSTRLAWEGEEIADQLYDRVGVEGVYAVLVDARSESAGRGFHAVQRADKGPTYHVGSAVDQAVDCCAPDYEEMLERFIQRGQEINKPFYIDAAPWAGGAAGLGGLWWGVTTLGARRARRKEEQQHLEITKPLLNEEIIALSQHVSGLPTTSDPQQSKLSKDVLDTVEKARHRLDEASGDSDTEAVATLLGSARYGLLCLDAVRAGKPMPEPTAPCFFDPRHGPSTGSANWTPEGGRERAVDVCDACAARLAADEQPDIRMVTVRDRARPYWTLGEELASYIDGYWSRGDGSRWWFPDEDARRAGNEMRARWASRRAGARFGRAASDLGTSIGSWSSSSNSDDSDGGGWSSGSSRRRSFSSRTRSSGGGSSRRSSRRSGGSRGF</sequence>
<evidence type="ECO:0000313" key="3">
    <source>
        <dbReference type="EMBL" id="MBB5837965.1"/>
    </source>
</evidence>
<feature type="compositionally biased region" description="Low complexity" evidence="1">
    <location>
        <begin position="33"/>
        <end position="67"/>
    </location>
</feature>
<dbReference type="RefSeq" id="WP_184798394.1">
    <property type="nucleotide sequence ID" value="NZ_JACHMY010000001.1"/>
</dbReference>
<dbReference type="Proteomes" id="UP000549971">
    <property type="component" value="Unassembled WGS sequence"/>
</dbReference>
<organism evidence="3 4">
    <name type="scientific">Kribbella italica</name>
    <dbReference type="NCBI Taxonomy" id="1540520"/>
    <lineage>
        <taxon>Bacteria</taxon>
        <taxon>Bacillati</taxon>
        <taxon>Actinomycetota</taxon>
        <taxon>Actinomycetes</taxon>
        <taxon>Propionibacteriales</taxon>
        <taxon>Kribbellaceae</taxon>
        <taxon>Kribbella</taxon>
    </lineage>
</organism>
<evidence type="ECO:0000256" key="2">
    <source>
        <dbReference type="SAM" id="SignalP"/>
    </source>
</evidence>
<keyword evidence="2" id="KW-0732">Signal</keyword>
<protein>
    <submittedName>
        <fullName evidence="3">Putative membrane protein YgcG</fullName>
    </submittedName>
</protein>
<dbReference type="AlphaFoldDB" id="A0A7W9J9N3"/>
<evidence type="ECO:0000313" key="4">
    <source>
        <dbReference type="Proteomes" id="UP000549971"/>
    </source>
</evidence>
<evidence type="ECO:0000256" key="1">
    <source>
        <dbReference type="SAM" id="MobiDB-lite"/>
    </source>
</evidence>
<gene>
    <name evidence="3" type="ORF">HDA39_004699</name>
</gene>
<reference evidence="3 4" key="1">
    <citation type="submission" date="2020-08" db="EMBL/GenBank/DDBJ databases">
        <title>Sequencing the genomes of 1000 actinobacteria strains.</title>
        <authorList>
            <person name="Klenk H.-P."/>
        </authorList>
    </citation>
    <scope>NUCLEOTIDE SEQUENCE [LARGE SCALE GENOMIC DNA]</scope>
    <source>
        <strain evidence="3 4">DSM 28967</strain>
    </source>
</reference>
<feature type="region of interest" description="Disordered" evidence="1">
    <location>
        <begin position="33"/>
        <end position="73"/>
    </location>
</feature>
<accession>A0A7W9J9N3</accession>
<feature type="signal peptide" evidence="2">
    <location>
        <begin position="1"/>
        <end position="30"/>
    </location>
</feature>
<proteinExistence type="predicted"/>
<keyword evidence="4" id="KW-1185">Reference proteome</keyword>
<dbReference type="EMBL" id="JACHMY010000001">
    <property type="protein sequence ID" value="MBB5837965.1"/>
    <property type="molecule type" value="Genomic_DNA"/>
</dbReference>
<comment type="caution">
    <text evidence="3">The sequence shown here is derived from an EMBL/GenBank/DDBJ whole genome shotgun (WGS) entry which is preliminary data.</text>
</comment>